<evidence type="ECO:0000256" key="5">
    <source>
        <dbReference type="ARBA" id="ARBA00023136"/>
    </source>
</evidence>
<dbReference type="PANTHER" id="PTHR21716:SF68">
    <property type="entry name" value="TRANSPORT PROTEIN YTVI-RELATED"/>
    <property type="match status" value="1"/>
</dbReference>
<protein>
    <submittedName>
        <fullName evidence="7">Sporulation integral membrane protein YtvI</fullName>
    </submittedName>
</protein>
<feature type="transmembrane region" description="Helical" evidence="6">
    <location>
        <begin position="341"/>
        <end position="363"/>
    </location>
</feature>
<keyword evidence="4 6" id="KW-1133">Transmembrane helix</keyword>
<feature type="transmembrane region" description="Helical" evidence="6">
    <location>
        <begin position="255"/>
        <end position="280"/>
    </location>
</feature>
<name>A0A265NE66_9BACI</name>
<organism evidence="7 8">
    <name type="scientific">Virgibacillus indicus</name>
    <dbReference type="NCBI Taxonomy" id="2024554"/>
    <lineage>
        <taxon>Bacteria</taxon>
        <taxon>Bacillati</taxon>
        <taxon>Bacillota</taxon>
        <taxon>Bacilli</taxon>
        <taxon>Bacillales</taxon>
        <taxon>Bacillaceae</taxon>
        <taxon>Virgibacillus</taxon>
    </lineage>
</organism>
<evidence type="ECO:0000256" key="3">
    <source>
        <dbReference type="ARBA" id="ARBA00022692"/>
    </source>
</evidence>
<evidence type="ECO:0000313" key="7">
    <source>
        <dbReference type="EMBL" id="OZU89744.1"/>
    </source>
</evidence>
<feature type="transmembrane region" description="Helical" evidence="6">
    <location>
        <begin position="6"/>
        <end position="25"/>
    </location>
</feature>
<evidence type="ECO:0000313" key="8">
    <source>
        <dbReference type="Proteomes" id="UP000216498"/>
    </source>
</evidence>
<comment type="subcellular location">
    <subcellularLocation>
        <location evidence="1">Membrane</location>
        <topology evidence="1">Multi-pass membrane protein</topology>
    </subcellularLocation>
</comment>
<reference evidence="7 8" key="1">
    <citation type="submission" date="2017-08" db="EMBL/GenBank/DDBJ databases">
        <title>Virgibacillus indicus sp. nov. and Virgibacillus profoundi sp. nov, two moderately halophilic bacteria isolated from marine sediment by using the Microfluidic Streak Plate.</title>
        <authorList>
            <person name="Xu B."/>
            <person name="Hu B."/>
            <person name="Wang J."/>
            <person name="Zhu Y."/>
            <person name="Huang L."/>
            <person name="Du W."/>
            <person name="Huang Y."/>
        </authorList>
    </citation>
    <scope>NUCLEOTIDE SEQUENCE [LARGE SCALE GENOMIC DNA]</scope>
    <source>
        <strain evidence="7 8">IO3-P2-C2</strain>
    </source>
</reference>
<feature type="transmembrane region" description="Helical" evidence="6">
    <location>
        <begin position="32"/>
        <end position="53"/>
    </location>
</feature>
<gene>
    <name evidence="7" type="primary">ytvI</name>
    <name evidence="7" type="ORF">CIL03_00970</name>
</gene>
<comment type="similarity">
    <text evidence="2">Belongs to the autoinducer-2 exporter (AI-2E) (TC 2.A.86) family.</text>
</comment>
<feature type="transmembrane region" description="Helical" evidence="6">
    <location>
        <begin position="229"/>
        <end position="248"/>
    </location>
</feature>
<dbReference type="Pfam" id="PF01594">
    <property type="entry name" value="AI-2E_transport"/>
    <property type="match status" value="1"/>
</dbReference>
<proteinExistence type="inferred from homology"/>
<feature type="transmembrane region" description="Helical" evidence="6">
    <location>
        <begin position="317"/>
        <end position="335"/>
    </location>
</feature>
<dbReference type="Proteomes" id="UP000216498">
    <property type="component" value="Unassembled WGS sequence"/>
</dbReference>
<dbReference type="GO" id="GO:0055085">
    <property type="term" value="P:transmembrane transport"/>
    <property type="evidence" value="ECO:0007669"/>
    <property type="project" value="TreeGrafter"/>
</dbReference>
<keyword evidence="5 6" id="KW-0472">Membrane</keyword>
<dbReference type="EMBL" id="NPMS01000001">
    <property type="protein sequence ID" value="OZU89744.1"/>
    <property type="molecule type" value="Genomic_DNA"/>
</dbReference>
<dbReference type="PANTHER" id="PTHR21716">
    <property type="entry name" value="TRANSMEMBRANE PROTEIN"/>
    <property type="match status" value="1"/>
</dbReference>
<evidence type="ECO:0000256" key="1">
    <source>
        <dbReference type="ARBA" id="ARBA00004141"/>
    </source>
</evidence>
<accession>A0A265NE66</accession>
<dbReference type="InterPro" id="IPR002549">
    <property type="entry name" value="AI-2E-like"/>
</dbReference>
<dbReference type="GO" id="GO:0016020">
    <property type="term" value="C:membrane"/>
    <property type="evidence" value="ECO:0007669"/>
    <property type="project" value="UniProtKB-SubCell"/>
</dbReference>
<feature type="transmembrane region" description="Helical" evidence="6">
    <location>
        <begin position="286"/>
        <end position="305"/>
    </location>
</feature>
<evidence type="ECO:0000256" key="6">
    <source>
        <dbReference type="SAM" id="Phobius"/>
    </source>
</evidence>
<comment type="caution">
    <text evidence="7">The sequence shown here is derived from an EMBL/GenBank/DDBJ whole genome shotgun (WGS) entry which is preliminary data.</text>
</comment>
<dbReference type="AlphaFoldDB" id="A0A265NE66"/>
<feature type="transmembrane region" description="Helical" evidence="6">
    <location>
        <begin position="167"/>
        <end position="189"/>
    </location>
</feature>
<dbReference type="OrthoDB" id="9774361at2"/>
<evidence type="ECO:0000256" key="2">
    <source>
        <dbReference type="ARBA" id="ARBA00009773"/>
    </source>
</evidence>
<feature type="transmembrane region" description="Helical" evidence="6">
    <location>
        <begin position="65"/>
        <end position="85"/>
    </location>
</feature>
<dbReference type="RefSeq" id="WP_094883345.1">
    <property type="nucleotide sequence ID" value="NZ_NPMS01000001.1"/>
</dbReference>
<sequence length="368" mass="40660">MYKPFLFQVIRFLAVIVAVLGIYFFAIYTSDFLFPVLFAILLSFLINPIVSFFEIKLKFPRPVASAAVILALFGFIMGIIVFIMAELIQGTAYLAEILPKQVQILTGAVEEFFNSKLVPLYHKTVDFFHSLDPAQQSAITDNIQEILDNISILAVDLLHRLLSAIPAILSSLPNSVAVVIFIVLAAFFITNDWQALSKSVIKGIPASVSPSIKRALEQLKKAVSGFIKAQFLLLSITTCIVYIGLLIFKIEHALTIAIIAAAVDLLPYIGTGVIFIPWIIYLFITANYSMTISLIVLYMLIVILRQILEPKILSSHIGLNPLAALLSLFAGVQFWGVPGLIIAPLLLILFTALHQAGILTQLWQFIRG</sequence>
<keyword evidence="8" id="KW-1185">Reference proteome</keyword>
<dbReference type="NCBIfam" id="TIGR02872">
    <property type="entry name" value="spore_ytvI"/>
    <property type="match status" value="1"/>
</dbReference>
<dbReference type="InterPro" id="IPR014227">
    <property type="entry name" value="YtvI-like"/>
</dbReference>
<evidence type="ECO:0000256" key="4">
    <source>
        <dbReference type="ARBA" id="ARBA00022989"/>
    </source>
</evidence>
<keyword evidence="3 6" id="KW-0812">Transmembrane</keyword>